<dbReference type="AlphaFoldDB" id="A0A222G2Z2"/>
<evidence type="ECO:0000313" key="1">
    <source>
        <dbReference type="EMBL" id="ASP46306.1"/>
    </source>
</evidence>
<name>A0A222G2Z2_9GAMM</name>
<evidence type="ECO:0008006" key="4">
    <source>
        <dbReference type="Google" id="ProtNLM"/>
    </source>
</evidence>
<sequence>MNWQELIKYSSVQLRKHDENDMPSSFGSGCLFDFKENRYLLTVFHVAEKSSKWSAQIKFNDHVQKIEVLFLNQFSYLADYSEDKKSIKDVEFSFHPVRPDLKIYFYNRTYKGETLEIKERPVFTVDDIGEPNKETMYGFSGDIHPTSFPDLNAFETTQLIYHGLKYDRLENGMHYFKLPENHPGHEIFQGCSGAPIIGEDGKLVSLVSGGCVDKNEIYGCNLQKCIRTLDYFLE</sequence>
<reference evidence="1 3" key="1">
    <citation type="submission" date="2017-08" db="EMBL/GenBank/DDBJ databases">
        <title>Complete genome of Colwellia sp. NB097-1, a psychrophile bacterium ioslated from Bering Sea.</title>
        <authorList>
            <person name="Chen X."/>
        </authorList>
    </citation>
    <scope>NUCLEOTIDE SEQUENCE [LARGE SCALE GENOMIC DNA]</scope>
    <source>
        <strain evidence="1 3">NB097-1</strain>
    </source>
</reference>
<dbReference type="KEGG" id="cber:B5D82_06240"/>
<dbReference type="OrthoDB" id="7057402at2"/>
<gene>
    <name evidence="1" type="ORF">B5D82_00060</name>
    <name evidence="2" type="ORF">B5D82_06240</name>
</gene>
<evidence type="ECO:0000313" key="2">
    <source>
        <dbReference type="EMBL" id="ASP47393.1"/>
    </source>
</evidence>
<keyword evidence="3" id="KW-1185">Reference proteome</keyword>
<accession>A0A222G2Z2</accession>
<dbReference type="EMBL" id="CP020465">
    <property type="protein sequence ID" value="ASP46306.1"/>
    <property type="molecule type" value="Genomic_DNA"/>
</dbReference>
<protein>
    <recommendedName>
        <fullName evidence="4">Serine protease</fullName>
    </recommendedName>
</protein>
<dbReference type="KEGG" id="cber:B5D82_00060"/>
<evidence type="ECO:0000313" key="3">
    <source>
        <dbReference type="Proteomes" id="UP000202259"/>
    </source>
</evidence>
<organism evidence="1 3">
    <name type="scientific">Cognaticolwellia beringensis</name>
    <dbReference type="NCBI Taxonomy" id="1967665"/>
    <lineage>
        <taxon>Bacteria</taxon>
        <taxon>Pseudomonadati</taxon>
        <taxon>Pseudomonadota</taxon>
        <taxon>Gammaproteobacteria</taxon>
        <taxon>Alteromonadales</taxon>
        <taxon>Colwelliaceae</taxon>
        <taxon>Cognaticolwellia</taxon>
    </lineage>
</organism>
<dbReference type="Proteomes" id="UP000202259">
    <property type="component" value="Chromosome"/>
</dbReference>
<dbReference type="RefSeq" id="WP_081148181.1">
    <property type="nucleotide sequence ID" value="NZ_CP020465.1"/>
</dbReference>
<dbReference type="EMBL" id="CP020465">
    <property type="protein sequence ID" value="ASP47393.1"/>
    <property type="molecule type" value="Genomic_DNA"/>
</dbReference>
<proteinExistence type="predicted"/>
<dbReference type="SUPFAM" id="SSF50494">
    <property type="entry name" value="Trypsin-like serine proteases"/>
    <property type="match status" value="1"/>
</dbReference>
<dbReference type="InterPro" id="IPR009003">
    <property type="entry name" value="Peptidase_S1_PA"/>
</dbReference>